<dbReference type="EMBL" id="BAABAQ010000013">
    <property type="protein sequence ID" value="GAA4203914.1"/>
    <property type="molecule type" value="Genomic_DNA"/>
</dbReference>
<name>A0ABP8BD86_9ACTN</name>
<sequence>MVALWAVFVHHNVDKAKWWWEQAGVHPLQIHRLKEFTDRGFAERDLGVVIDGGKTVLEHLLAGQNVKWCVDSLVWHNRSQRL</sequence>
<gene>
    <name evidence="1" type="ORF">GCM10022252_62250</name>
</gene>
<keyword evidence="2" id="KW-1185">Reference proteome</keyword>
<reference evidence="2" key="1">
    <citation type="journal article" date="2019" name="Int. J. Syst. Evol. Microbiol.">
        <title>The Global Catalogue of Microorganisms (GCM) 10K type strain sequencing project: providing services to taxonomists for standard genome sequencing and annotation.</title>
        <authorList>
            <consortium name="The Broad Institute Genomics Platform"/>
            <consortium name="The Broad Institute Genome Sequencing Center for Infectious Disease"/>
            <person name="Wu L."/>
            <person name="Ma J."/>
        </authorList>
    </citation>
    <scope>NUCLEOTIDE SEQUENCE [LARGE SCALE GENOMIC DNA]</scope>
    <source>
        <strain evidence="2">JCM 17388</strain>
    </source>
</reference>
<dbReference type="RefSeq" id="WP_344921703.1">
    <property type="nucleotide sequence ID" value="NZ_BAABAQ010000013.1"/>
</dbReference>
<evidence type="ECO:0000313" key="2">
    <source>
        <dbReference type="Proteomes" id="UP001501251"/>
    </source>
</evidence>
<evidence type="ECO:0000313" key="1">
    <source>
        <dbReference type="EMBL" id="GAA4203914.1"/>
    </source>
</evidence>
<organism evidence="1 2">
    <name type="scientific">Streptosporangium oxazolinicum</name>
    <dbReference type="NCBI Taxonomy" id="909287"/>
    <lineage>
        <taxon>Bacteria</taxon>
        <taxon>Bacillati</taxon>
        <taxon>Actinomycetota</taxon>
        <taxon>Actinomycetes</taxon>
        <taxon>Streptosporangiales</taxon>
        <taxon>Streptosporangiaceae</taxon>
        <taxon>Streptosporangium</taxon>
    </lineage>
</organism>
<comment type="caution">
    <text evidence="1">The sequence shown here is derived from an EMBL/GenBank/DDBJ whole genome shotgun (WGS) entry which is preliminary data.</text>
</comment>
<dbReference type="Proteomes" id="UP001501251">
    <property type="component" value="Unassembled WGS sequence"/>
</dbReference>
<accession>A0ABP8BD86</accession>
<protein>
    <submittedName>
        <fullName evidence="1">Uncharacterized protein</fullName>
    </submittedName>
</protein>
<proteinExistence type="predicted"/>